<feature type="domain" description="Beta-glucuronidase C-terminal" evidence="1">
    <location>
        <begin position="431"/>
        <end position="546"/>
    </location>
</feature>
<dbReference type="SUPFAM" id="SSF51445">
    <property type="entry name" value="(Trans)glycosidases"/>
    <property type="match status" value="1"/>
</dbReference>
<dbReference type="EMBL" id="QWIN01001362">
    <property type="protein sequence ID" value="RMY42310.1"/>
    <property type="molecule type" value="Genomic_DNA"/>
</dbReference>
<dbReference type="InterPro" id="IPR013780">
    <property type="entry name" value="Glyco_hydro_b"/>
</dbReference>
<dbReference type="InterPro" id="IPR052974">
    <property type="entry name" value="GH79_Enzymes"/>
</dbReference>
<comment type="caution">
    <text evidence="2">The sequence shown here is derived from an EMBL/GenBank/DDBJ whole genome shotgun (WGS) entry which is preliminary data.</text>
</comment>
<name>A0A3M7BS00_HORWE</name>
<dbReference type="Proteomes" id="UP000270230">
    <property type="component" value="Unassembled WGS sequence"/>
</dbReference>
<dbReference type="InterPro" id="IPR031728">
    <property type="entry name" value="GlcAase_C"/>
</dbReference>
<evidence type="ECO:0000259" key="1">
    <source>
        <dbReference type="Pfam" id="PF16862"/>
    </source>
</evidence>
<dbReference type="Pfam" id="PF16862">
    <property type="entry name" value="Glyco_hydro_79C"/>
    <property type="match status" value="1"/>
</dbReference>
<protein>
    <recommendedName>
        <fullName evidence="1">Beta-glucuronidase C-terminal domain-containing protein</fullName>
    </recommendedName>
</protein>
<dbReference type="Gene3D" id="3.20.20.80">
    <property type="entry name" value="Glycosidases"/>
    <property type="match status" value="1"/>
</dbReference>
<dbReference type="PANTHER" id="PTHR36183">
    <property type="entry name" value="BETA-GLUCURONIDASE"/>
    <property type="match status" value="1"/>
</dbReference>
<organism evidence="2 3">
    <name type="scientific">Hortaea werneckii</name>
    <name type="common">Black yeast</name>
    <name type="synonym">Cladosporium werneckii</name>
    <dbReference type="NCBI Taxonomy" id="91943"/>
    <lineage>
        <taxon>Eukaryota</taxon>
        <taxon>Fungi</taxon>
        <taxon>Dikarya</taxon>
        <taxon>Ascomycota</taxon>
        <taxon>Pezizomycotina</taxon>
        <taxon>Dothideomycetes</taxon>
        <taxon>Dothideomycetidae</taxon>
        <taxon>Mycosphaerellales</taxon>
        <taxon>Teratosphaeriaceae</taxon>
        <taxon>Hortaea</taxon>
    </lineage>
</organism>
<gene>
    <name evidence="2" type="ORF">D0865_12068</name>
</gene>
<evidence type="ECO:0000313" key="3">
    <source>
        <dbReference type="Proteomes" id="UP000270230"/>
    </source>
</evidence>
<dbReference type="PANTHER" id="PTHR36183:SF2">
    <property type="entry name" value="BETA-GLUCURONIDASE C-TERMINAL DOMAIN-CONTAINING PROTEIN"/>
    <property type="match status" value="1"/>
</dbReference>
<sequence>MYLSGLIIRCQSAFNFSRRSIESHHLPVVQDANPIVVRMLPFGSHLLEQRYRSGKAAEKTFNHPGSGNCAFWRRRNLSSPNVFSNNLLNNLGNLAGTKPYIRVGGNTQDYAIFNSSLDVASVGIFNTNISSDYPTTLTIGIPYFESYQTWPDTKFVHGFNLGRNSTSARQALIESVPYACKALQDGKLLYWELGNEPDLYKTSAQGPVRPPSWDEQDYVDEWLHWTREIREATRQPCPRLASRNNYKYYAPSFAGASNSLDPIETWADGLDRDKDIAVITSHNGAEVPGVTLQSTLMNHTSNVISIQRQLNESRHLAALPYHLEPDLPFILGEHNSLYNQGRPGLSNTFGATLWGVDFNLYCAANNIRRVHMHQGTNYRYQSWQPIDTNKTSKGTKAPYYGNIAVAAFLGDLTKSPPSVVNLPLSSEQESAYATYTSSGELSKLMVINLMEYNATAGNNYPRPIEQYTFQVPPGGGGGFGKSVKLQRLMANGSDAITGVSFDGYSYNYELNNGKPVLLHNVTRGETVGIDRDGRLCVDVPRSSAVILDLGC</sequence>
<dbReference type="AlphaFoldDB" id="A0A3M7BS00"/>
<dbReference type="OrthoDB" id="2831684at2759"/>
<dbReference type="Gene3D" id="2.60.40.1180">
    <property type="entry name" value="Golgi alpha-mannosidase II"/>
    <property type="match status" value="1"/>
</dbReference>
<dbReference type="InterPro" id="IPR017853">
    <property type="entry name" value="GH"/>
</dbReference>
<accession>A0A3M7BS00</accession>
<reference evidence="2 3" key="1">
    <citation type="journal article" date="2018" name="BMC Genomics">
        <title>Genomic evidence for intraspecific hybridization in a clonal and extremely halotolerant yeast.</title>
        <authorList>
            <person name="Gostincar C."/>
            <person name="Stajich J.E."/>
            <person name="Zupancic J."/>
            <person name="Zalar P."/>
            <person name="Gunde-Cimerman N."/>
        </authorList>
    </citation>
    <scope>NUCLEOTIDE SEQUENCE [LARGE SCALE GENOMIC DNA]</scope>
    <source>
        <strain evidence="2 3">EXF-151</strain>
    </source>
</reference>
<evidence type="ECO:0000313" key="2">
    <source>
        <dbReference type="EMBL" id="RMY42310.1"/>
    </source>
</evidence>
<proteinExistence type="predicted"/>